<evidence type="ECO:0000256" key="1">
    <source>
        <dbReference type="SAM" id="Phobius"/>
    </source>
</evidence>
<dbReference type="InterPro" id="IPR050879">
    <property type="entry name" value="Acyltransferase_3"/>
</dbReference>
<dbReference type="Pfam" id="PF01757">
    <property type="entry name" value="Acyl_transf_3"/>
    <property type="match status" value="1"/>
</dbReference>
<feature type="transmembrane region" description="Helical" evidence="1">
    <location>
        <begin position="82"/>
        <end position="101"/>
    </location>
</feature>
<name>A0ABY7TYQ8_9SPHN</name>
<dbReference type="InterPro" id="IPR002656">
    <property type="entry name" value="Acyl_transf_3_dom"/>
</dbReference>
<proteinExistence type="predicted"/>
<feature type="transmembrane region" description="Helical" evidence="1">
    <location>
        <begin position="160"/>
        <end position="178"/>
    </location>
</feature>
<feature type="transmembrane region" description="Helical" evidence="1">
    <location>
        <begin position="273"/>
        <end position="293"/>
    </location>
</feature>
<dbReference type="GO" id="GO:0016746">
    <property type="term" value="F:acyltransferase activity"/>
    <property type="evidence" value="ECO:0007669"/>
    <property type="project" value="UniProtKB-KW"/>
</dbReference>
<feature type="transmembrane region" description="Helical" evidence="1">
    <location>
        <begin position="243"/>
        <end position="261"/>
    </location>
</feature>
<reference evidence="3 4" key="1">
    <citation type="submission" date="2023-02" db="EMBL/GenBank/DDBJ databases">
        <title>Genome sequence of Novosphingobium humi KACC 19094.</title>
        <authorList>
            <person name="Kim S."/>
            <person name="Heo J."/>
            <person name="Kwon S.-W."/>
        </authorList>
    </citation>
    <scope>NUCLEOTIDE SEQUENCE [LARGE SCALE GENOMIC DNA]</scope>
    <source>
        <strain evidence="3 4">KACC 19094</strain>
    </source>
</reference>
<dbReference type="EMBL" id="CP117417">
    <property type="protein sequence ID" value="WCT78421.1"/>
    <property type="molecule type" value="Genomic_DNA"/>
</dbReference>
<feature type="transmembrane region" description="Helical" evidence="1">
    <location>
        <begin position="17"/>
        <end position="35"/>
    </location>
</feature>
<feature type="transmembrane region" description="Helical" evidence="1">
    <location>
        <begin position="108"/>
        <end position="127"/>
    </location>
</feature>
<keyword evidence="3" id="KW-0808">Transferase</keyword>
<dbReference type="Proteomes" id="UP001218231">
    <property type="component" value="Chromosome"/>
</dbReference>
<protein>
    <submittedName>
        <fullName evidence="3">Acyltransferase</fullName>
    </submittedName>
</protein>
<feature type="transmembrane region" description="Helical" evidence="1">
    <location>
        <begin position="299"/>
        <end position="326"/>
    </location>
</feature>
<evidence type="ECO:0000313" key="3">
    <source>
        <dbReference type="EMBL" id="WCT78421.1"/>
    </source>
</evidence>
<keyword evidence="1" id="KW-0472">Membrane</keyword>
<accession>A0ABY7TYQ8</accession>
<dbReference type="PANTHER" id="PTHR23028:SF134">
    <property type="entry name" value="PUTATIVE (AFU_ORTHOLOGUE AFUA_4G08520)-RELATED"/>
    <property type="match status" value="1"/>
</dbReference>
<evidence type="ECO:0000313" key="4">
    <source>
        <dbReference type="Proteomes" id="UP001218231"/>
    </source>
</evidence>
<keyword evidence="4" id="KW-1185">Reference proteome</keyword>
<keyword evidence="3" id="KW-0012">Acyltransferase</keyword>
<gene>
    <name evidence="3" type="ORF">PQ457_05470</name>
</gene>
<dbReference type="RefSeq" id="WP_273618741.1">
    <property type="nucleotide sequence ID" value="NZ_CP117417.1"/>
</dbReference>
<keyword evidence="1" id="KW-0812">Transmembrane</keyword>
<evidence type="ECO:0000259" key="2">
    <source>
        <dbReference type="Pfam" id="PF01757"/>
    </source>
</evidence>
<dbReference type="PANTHER" id="PTHR23028">
    <property type="entry name" value="ACETYLTRANSFERASE"/>
    <property type="match status" value="1"/>
</dbReference>
<feature type="transmembrane region" description="Helical" evidence="1">
    <location>
        <begin position="190"/>
        <end position="212"/>
    </location>
</feature>
<sequence>MAHMPSPSIKRLPGLELLRLVAASCVLLLHVRAVFGGQRVFGLGYLGVDFFLMLSGFLMARVQEPRLEHGAAPWSFLRRRFWRLWPMMALGGLIGMPRLWLRSADLPNFLLAAVPNMALLPVWWWTFAFPLNIPAWTMTCELACNAAHVLGLWRLRRGWLIALAAGLVMADGWIAWRFHGLDVGPKSENFFWGVLRCLAAYVLGIVLARWWCEEPAVPVPWWLALPLMPALLPLVWWTKTQGWWFDIGFVVLACPLMIAGAMRLTRFHRAALWLGRIAFPLFALQMPILQGIRQLGGNYWIGLGVAAVAGVLVAILAAQLSAWRILRRNNVMAM</sequence>
<feature type="transmembrane region" description="Helical" evidence="1">
    <location>
        <begin position="133"/>
        <end position="153"/>
    </location>
</feature>
<feature type="domain" description="Acyltransferase 3" evidence="2">
    <location>
        <begin position="13"/>
        <end position="317"/>
    </location>
</feature>
<organism evidence="3 4">
    <name type="scientific">Novosphingobium humi</name>
    <dbReference type="NCBI Taxonomy" id="2282397"/>
    <lineage>
        <taxon>Bacteria</taxon>
        <taxon>Pseudomonadati</taxon>
        <taxon>Pseudomonadota</taxon>
        <taxon>Alphaproteobacteria</taxon>
        <taxon>Sphingomonadales</taxon>
        <taxon>Sphingomonadaceae</taxon>
        <taxon>Novosphingobium</taxon>
    </lineage>
</organism>
<feature type="transmembrane region" description="Helical" evidence="1">
    <location>
        <begin position="219"/>
        <end position="237"/>
    </location>
</feature>
<feature type="transmembrane region" description="Helical" evidence="1">
    <location>
        <begin position="42"/>
        <end position="62"/>
    </location>
</feature>
<keyword evidence="1" id="KW-1133">Transmembrane helix</keyword>